<keyword evidence="4" id="KW-1185">Reference proteome</keyword>
<proteinExistence type="predicted"/>
<evidence type="ECO:0000256" key="1">
    <source>
        <dbReference type="SAM" id="MobiDB-lite"/>
    </source>
</evidence>
<dbReference type="EMBL" id="JANFFA010000004">
    <property type="protein sequence ID" value="MDQ2095239.1"/>
    <property type="molecule type" value="Genomic_DNA"/>
</dbReference>
<evidence type="ECO:0000256" key="2">
    <source>
        <dbReference type="SAM" id="SignalP"/>
    </source>
</evidence>
<evidence type="ECO:0000313" key="4">
    <source>
        <dbReference type="Proteomes" id="UP001227162"/>
    </source>
</evidence>
<evidence type="ECO:0000313" key="3">
    <source>
        <dbReference type="EMBL" id="MDQ2095239.1"/>
    </source>
</evidence>
<name>A0AAJ1X6I1_9RHOB</name>
<sequence>MKRTITLATVLLMGLSPMAMAAGRNNQDDTQIYRQDSQQQTRGEARQSDRQSNKQSDRQSDRQSSQKSDRKSEPSRATQSARSSNRTTVVNKNVVVNKTVVAQKHRALPGRAASHAEMRRLPRLPNGQSYRVVNDRVVRVDSNTAEIIAAFGLLSILLNQH</sequence>
<feature type="signal peptide" evidence="2">
    <location>
        <begin position="1"/>
        <end position="21"/>
    </location>
</feature>
<gene>
    <name evidence="3" type="ORF">NOI20_14060</name>
</gene>
<protein>
    <recommendedName>
        <fullName evidence="5">Nickel/cobalt transporter regulator</fullName>
    </recommendedName>
</protein>
<reference evidence="3" key="2">
    <citation type="submission" date="2023-04" db="EMBL/GenBank/DDBJ databases">
        <title>'Rhodoalgimonas zhirmunskyi' gen. nov., isolated from a red alga.</title>
        <authorList>
            <person name="Nedashkovskaya O.I."/>
            <person name="Otstavnykh N.Y."/>
            <person name="Bystritskaya E.P."/>
            <person name="Balabanova L.A."/>
            <person name="Isaeva M.P."/>
        </authorList>
    </citation>
    <scope>NUCLEOTIDE SEQUENCE</scope>
    <source>
        <strain evidence="3">10Alg 79</strain>
    </source>
</reference>
<feature type="compositionally biased region" description="Basic and acidic residues" evidence="1">
    <location>
        <begin position="43"/>
        <end position="61"/>
    </location>
</feature>
<reference evidence="3" key="1">
    <citation type="submission" date="2022-07" db="EMBL/GenBank/DDBJ databases">
        <authorList>
            <person name="Otstavnykh N."/>
            <person name="Isaeva M."/>
            <person name="Bystritskaya E."/>
        </authorList>
    </citation>
    <scope>NUCLEOTIDE SEQUENCE</scope>
    <source>
        <strain evidence="3">10Alg 79</strain>
    </source>
</reference>
<feature type="compositionally biased region" description="Polar residues" evidence="1">
    <location>
        <begin position="24"/>
        <end position="42"/>
    </location>
</feature>
<keyword evidence="2" id="KW-0732">Signal</keyword>
<evidence type="ECO:0008006" key="5">
    <source>
        <dbReference type="Google" id="ProtNLM"/>
    </source>
</evidence>
<dbReference type="AlphaFoldDB" id="A0AAJ1X6I1"/>
<dbReference type="Proteomes" id="UP001227162">
    <property type="component" value="Unassembled WGS sequence"/>
</dbReference>
<feature type="region of interest" description="Disordered" evidence="1">
    <location>
        <begin position="23"/>
        <end position="92"/>
    </location>
</feature>
<comment type="caution">
    <text evidence="3">The sequence shown here is derived from an EMBL/GenBank/DDBJ whole genome shotgun (WGS) entry which is preliminary data.</text>
</comment>
<accession>A0AAJ1X6I1</accession>
<feature type="compositionally biased region" description="Polar residues" evidence="1">
    <location>
        <begin position="75"/>
        <end position="86"/>
    </location>
</feature>
<feature type="chain" id="PRO_5042470717" description="Nickel/cobalt transporter regulator" evidence="2">
    <location>
        <begin position="22"/>
        <end position="161"/>
    </location>
</feature>
<dbReference type="RefSeq" id="WP_317626864.1">
    <property type="nucleotide sequence ID" value="NZ_JANFFA010000004.1"/>
</dbReference>
<organism evidence="3 4">
    <name type="scientific">Rhodalgimonas zhirmunskyi</name>
    <dbReference type="NCBI Taxonomy" id="2964767"/>
    <lineage>
        <taxon>Bacteria</taxon>
        <taxon>Pseudomonadati</taxon>
        <taxon>Pseudomonadota</taxon>
        <taxon>Alphaproteobacteria</taxon>
        <taxon>Rhodobacterales</taxon>
        <taxon>Roseobacteraceae</taxon>
        <taxon>Rhodalgimonas</taxon>
    </lineage>
</organism>